<evidence type="ECO:0008006" key="11">
    <source>
        <dbReference type="Google" id="ProtNLM"/>
    </source>
</evidence>
<comment type="cofactor">
    <cofactor evidence="1">
        <name>Mg(2+)</name>
        <dbReference type="ChEBI" id="CHEBI:18420"/>
    </cofactor>
</comment>
<feature type="domain" description="Alpha-D-phosphohexomutase alpha/beta/alpha" evidence="7">
    <location>
        <begin position="8"/>
        <end position="129"/>
    </location>
</feature>
<evidence type="ECO:0000313" key="9">
    <source>
        <dbReference type="EMBL" id="MSU06858.1"/>
    </source>
</evidence>
<evidence type="ECO:0000256" key="5">
    <source>
        <dbReference type="ARBA" id="ARBA00022842"/>
    </source>
</evidence>
<evidence type="ECO:0000259" key="8">
    <source>
        <dbReference type="Pfam" id="PF02880"/>
    </source>
</evidence>
<keyword evidence="10" id="KW-1185">Reference proteome</keyword>
<sequence length="468" mass="52699">MLSIADSLFHLSDIRADSSLFSSETIDRLTNAEALYFYKDLGVNTVILARDARLSGSDILDTKCNILLSLGFDVILYQNPISTPFFYFACLNYIDAAGIMISASHNPKNYNGEKLIGPNLIPISSNYEKTGSLDKIRNYFESGCKIENPARKGKVIIKDLKDSYIEFAKNYIDNEGSYFKGSILFDFLSGSASVELLPYLTTFSSFSFKNFVPNGSFPQGDPNPIKRKITSFDEDYLIMFDGDGDRMDVISKDLKQIPPSAIFTLILPYISKKKGTVCLDPKASPLIIKYLNSNGYKTLTVPNGHSQIKRIMNDDKSIIAAVEESGHYYINIKYNDNIYATENIAIVLLALLKALENDSEKLSFLISLTNSYFREREWTYSFEDNEVRKAKLREITEIFLSLGYSKKDTLYDGTPLGSVILTKDTDNWVQVTLRASETELFIARFEVLAKAQEEGKKVKALIMDVLSK</sequence>
<dbReference type="SUPFAM" id="SSF53738">
    <property type="entry name" value="Phosphoglucomutase, first 3 domains"/>
    <property type="match status" value="3"/>
</dbReference>
<dbReference type="Pfam" id="PF02878">
    <property type="entry name" value="PGM_PMM_I"/>
    <property type="match status" value="1"/>
</dbReference>
<dbReference type="PROSITE" id="PS00710">
    <property type="entry name" value="PGM_PMM"/>
    <property type="match status" value="1"/>
</dbReference>
<evidence type="ECO:0000313" key="10">
    <source>
        <dbReference type="Proteomes" id="UP000460549"/>
    </source>
</evidence>
<comment type="caution">
    <text evidence="9">The sequence shown here is derived from an EMBL/GenBank/DDBJ whole genome shotgun (WGS) entry which is preliminary data.</text>
</comment>
<dbReference type="InterPro" id="IPR005841">
    <property type="entry name" value="Alpha-D-phosphohexomutase_SF"/>
</dbReference>
<dbReference type="EMBL" id="VUNN01000018">
    <property type="protein sequence ID" value="MSU06858.1"/>
    <property type="molecule type" value="Genomic_DNA"/>
</dbReference>
<dbReference type="GO" id="GO:0000287">
    <property type="term" value="F:magnesium ion binding"/>
    <property type="evidence" value="ECO:0007669"/>
    <property type="project" value="InterPro"/>
</dbReference>
<evidence type="ECO:0000256" key="6">
    <source>
        <dbReference type="ARBA" id="ARBA00023235"/>
    </source>
</evidence>
<dbReference type="InterPro" id="IPR005844">
    <property type="entry name" value="A-D-PHexomutase_a/b/a-I"/>
</dbReference>
<dbReference type="Gene3D" id="3.40.120.10">
    <property type="entry name" value="Alpha-D-Glucose-1,6-Bisphosphate, subunit A, domain 3"/>
    <property type="match status" value="3"/>
</dbReference>
<dbReference type="AlphaFoldDB" id="A0A7X2PEC5"/>
<evidence type="ECO:0000259" key="7">
    <source>
        <dbReference type="Pfam" id="PF02878"/>
    </source>
</evidence>
<evidence type="ECO:0000256" key="1">
    <source>
        <dbReference type="ARBA" id="ARBA00001946"/>
    </source>
</evidence>
<dbReference type="GO" id="GO:0016868">
    <property type="term" value="F:intramolecular phosphotransferase activity"/>
    <property type="evidence" value="ECO:0007669"/>
    <property type="project" value="InterPro"/>
</dbReference>
<evidence type="ECO:0000256" key="3">
    <source>
        <dbReference type="ARBA" id="ARBA00022553"/>
    </source>
</evidence>
<dbReference type="GO" id="GO:0005975">
    <property type="term" value="P:carbohydrate metabolic process"/>
    <property type="evidence" value="ECO:0007669"/>
    <property type="project" value="InterPro"/>
</dbReference>
<organism evidence="9 10">
    <name type="scientific">Bullifex porci</name>
    <dbReference type="NCBI Taxonomy" id="2606638"/>
    <lineage>
        <taxon>Bacteria</taxon>
        <taxon>Pseudomonadati</taxon>
        <taxon>Spirochaetota</taxon>
        <taxon>Spirochaetia</taxon>
        <taxon>Spirochaetales</taxon>
        <taxon>Spirochaetaceae</taxon>
        <taxon>Bullifex</taxon>
    </lineage>
</organism>
<evidence type="ECO:0000256" key="2">
    <source>
        <dbReference type="ARBA" id="ARBA00010231"/>
    </source>
</evidence>
<keyword evidence="5" id="KW-0460">Magnesium</keyword>
<dbReference type="RefSeq" id="WP_154426069.1">
    <property type="nucleotide sequence ID" value="NZ_VUNN01000018.1"/>
</dbReference>
<dbReference type="Proteomes" id="UP000460549">
    <property type="component" value="Unassembled WGS sequence"/>
</dbReference>
<gene>
    <name evidence="9" type="ORF">FYJ80_08755</name>
</gene>
<accession>A0A7X2PEC5</accession>
<dbReference type="InterPro" id="IPR016055">
    <property type="entry name" value="A-D-PHexomutase_a/b/a-I/II/III"/>
</dbReference>
<reference evidence="9 10" key="1">
    <citation type="submission" date="2019-08" db="EMBL/GenBank/DDBJ databases">
        <title>In-depth cultivation of the pig gut microbiome towards novel bacterial diversity and tailored functional studies.</title>
        <authorList>
            <person name="Wylensek D."/>
            <person name="Hitch T.C.A."/>
            <person name="Clavel T."/>
        </authorList>
    </citation>
    <scope>NUCLEOTIDE SEQUENCE [LARGE SCALE GENOMIC DNA]</scope>
    <source>
        <strain evidence="9 10">NM-380-WT-3C1</strain>
    </source>
</reference>
<dbReference type="PRINTS" id="PR00509">
    <property type="entry name" value="PGMPMM"/>
</dbReference>
<dbReference type="Pfam" id="PF02880">
    <property type="entry name" value="PGM_PMM_III"/>
    <property type="match status" value="1"/>
</dbReference>
<proteinExistence type="inferred from homology"/>
<keyword evidence="3" id="KW-0597">Phosphoprotein</keyword>
<name>A0A7X2PEC5_9SPIO</name>
<keyword evidence="4" id="KW-0479">Metal-binding</keyword>
<dbReference type="InterPro" id="IPR016066">
    <property type="entry name" value="A-D-PHexomutase_CS"/>
</dbReference>
<feature type="domain" description="Alpha-D-phosphohexomutase alpha/beta/alpha" evidence="8">
    <location>
        <begin position="260"/>
        <end position="365"/>
    </location>
</feature>
<dbReference type="PANTHER" id="PTHR43771">
    <property type="entry name" value="PHOSPHOMANNOMUTASE"/>
    <property type="match status" value="1"/>
</dbReference>
<protein>
    <recommendedName>
        <fullName evidence="11">Phosphomannomutase</fullName>
    </recommendedName>
</protein>
<dbReference type="InterPro" id="IPR005846">
    <property type="entry name" value="A-D-PHexomutase_a/b/a-III"/>
</dbReference>
<evidence type="ECO:0000256" key="4">
    <source>
        <dbReference type="ARBA" id="ARBA00022723"/>
    </source>
</evidence>
<dbReference type="PANTHER" id="PTHR43771:SF1">
    <property type="entry name" value="PHOSPHOMANNOMUTASE"/>
    <property type="match status" value="1"/>
</dbReference>
<comment type="similarity">
    <text evidence="2">Belongs to the phosphohexose mutase family.</text>
</comment>
<keyword evidence="6" id="KW-0413">Isomerase</keyword>